<organism evidence="1 2">
    <name type="scientific">Neomicrococcus lactis</name>
    <dbReference type="NCBI Taxonomy" id="732241"/>
    <lineage>
        <taxon>Bacteria</taxon>
        <taxon>Bacillati</taxon>
        <taxon>Actinomycetota</taxon>
        <taxon>Actinomycetes</taxon>
        <taxon>Micrococcales</taxon>
        <taxon>Micrococcaceae</taxon>
        <taxon>Neomicrococcus</taxon>
    </lineage>
</organism>
<keyword evidence="2" id="KW-1185">Reference proteome</keyword>
<name>A0A7W8Y9C2_9MICC</name>
<dbReference type="AlphaFoldDB" id="A0A7W8Y9C2"/>
<dbReference type="EMBL" id="JACHBL010000001">
    <property type="protein sequence ID" value="MBB5597345.1"/>
    <property type="molecule type" value="Genomic_DNA"/>
</dbReference>
<gene>
    <name evidence="1" type="ORF">BKA12_000425</name>
</gene>
<evidence type="ECO:0000313" key="1">
    <source>
        <dbReference type="EMBL" id="MBB5597345.1"/>
    </source>
</evidence>
<dbReference type="RefSeq" id="WP_183640326.1">
    <property type="nucleotide sequence ID" value="NZ_JACHBL010000001.1"/>
</dbReference>
<proteinExistence type="predicted"/>
<accession>A0A7W8Y9C2</accession>
<comment type="caution">
    <text evidence="1">The sequence shown here is derived from an EMBL/GenBank/DDBJ whole genome shotgun (WGS) entry which is preliminary data.</text>
</comment>
<evidence type="ECO:0000313" key="2">
    <source>
        <dbReference type="Proteomes" id="UP000523863"/>
    </source>
</evidence>
<dbReference type="Proteomes" id="UP000523863">
    <property type="component" value="Unassembled WGS sequence"/>
</dbReference>
<sequence>MSGVSPASSVFRSALRALKTAQCRPELVLTEIPAPARLAPFSVALAADLFESPLPPHAHQAFAGGDQPDIMPEELATGRFILLHDPAGSPVWGGDFRVVTYIRARLEPEMGQDALLGSVAWTWLVEALEENGASYSRAGGTATRVLSENFGSLEDREDNIDIELRASWTPTSDDFGRHLEAWTHMVCSFGGLPPLPEGVTALPRRRLT</sequence>
<evidence type="ECO:0008006" key="3">
    <source>
        <dbReference type="Google" id="ProtNLM"/>
    </source>
</evidence>
<reference evidence="1 2" key="1">
    <citation type="submission" date="2020-08" db="EMBL/GenBank/DDBJ databases">
        <title>Sequencing the genomes of 1000 actinobacteria strains.</title>
        <authorList>
            <person name="Klenk H.-P."/>
        </authorList>
    </citation>
    <scope>NUCLEOTIDE SEQUENCE [LARGE SCALE GENOMIC DNA]</scope>
    <source>
        <strain evidence="1 2">DSM 23694</strain>
    </source>
</reference>
<dbReference type="Pfam" id="PF11452">
    <property type="entry name" value="DUF3000"/>
    <property type="match status" value="1"/>
</dbReference>
<dbReference type="InterPro" id="IPR021555">
    <property type="entry name" value="DUF3000"/>
</dbReference>
<protein>
    <recommendedName>
        <fullName evidence="3">DUF3000 domain-containing protein</fullName>
    </recommendedName>
</protein>